<evidence type="ECO:0000313" key="4">
    <source>
        <dbReference type="Proteomes" id="UP000324748"/>
    </source>
</evidence>
<feature type="compositionally biased region" description="Basic and acidic residues" evidence="1">
    <location>
        <begin position="150"/>
        <end position="174"/>
    </location>
</feature>
<protein>
    <submittedName>
        <fullName evidence="2">Uncharacterized protein</fullName>
    </submittedName>
</protein>
<evidence type="ECO:0000313" key="5">
    <source>
        <dbReference type="Proteomes" id="UP000325313"/>
    </source>
</evidence>
<evidence type="ECO:0000313" key="3">
    <source>
        <dbReference type="EMBL" id="KAA1084650.1"/>
    </source>
</evidence>
<name>A0A5B0M9A0_PUCGR</name>
<dbReference type="Proteomes" id="UP000324748">
    <property type="component" value="Unassembled WGS sequence"/>
</dbReference>
<keyword evidence="4" id="KW-1185">Reference proteome</keyword>
<gene>
    <name evidence="3" type="ORF">PGT21_033555</name>
    <name evidence="2" type="ORF">PGTUg99_006183</name>
</gene>
<evidence type="ECO:0000256" key="1">
    <source>
        <dbReference type="SAM" id="MobiDB-lite"/>
    </source>
</evidence>
<feature type="region of interest" description="Disordered" evidence="1">
    <location>
        <begin position="128"/>
        <end position="174"/>
    </location>
</feature>
<accession>A0A5B0M9A0</accession>
<reference evidence="4 5" key="1">
    <citation type="submission" date="2019-05" db="EMBL/GenBank/DDBJ databases">
        <title>Emergence of the Ug99 lineage of the wheat stem rust pathogen through somatic hybridization.</title>
        <authorList>
            <person name="Li F."/>
            <person name="Upadhyaya N.M."/>
            <person name="Sperschneider J."/>
            <person name="Matny O."/>
            <person name="Nguyen-Phuc H."/>
            <person name="Mago R."/>
            <person name="Raley C."/>
            <person name="Miller M.E."/>
            <person name="Silverstein K.A.T."/>
            <person name="Henningsen E."/>
            <person name="Hirsch C.D."/>
            <person name="Visser B."/>
            <person name="Pretorius Z.A."/>
            <person name="Steffenson B.J."/>
            <person name="Schwessinger B."/>
            <person name="Dodds P.N."/>
            <person name="Figueroa M."/>
        </authorList>
    </citation>
    <scope>NUCLEOTIDE SEQUENCE [LARGE SCALE GENOMIC DNA]</scope>
    <source>
        <strain evidence="3">21-0</strain>
        <strain evidence="2 5">Ug99</strain>
    </source>
</reference>
<feature type="compositionally biased region" description="Polar residues" evidence="1">
    <location>
        <begin position="131"/>
        <end position="144"/>
    </location>
</feature>
<dbReference type="Proteomes" id="UP000325313">
    <property type="component" value="Unassembled WGS sequence"/>
</dbReference>
<dbReference type="EMBL" id="VSWC01000118">
    <property type="protein sequence ID" value="KAA1084650.1"/>
    <property type="molecule type" value="Genomic_DNA"/>
</dbReference>
<evidence type="ECO:0000313" key="2">
    <source>
        <dbReference type="EMBL" id="KAA1072946.1"/>
    </source>
</evidence>
<comment type="caution">
    <text evidence="2">The sequence shown here is derived from an EMBL/GenBank/DDBJ whole genome shotgun (WGS) entry which is preliminary data.</text>
</comment>
<dbReference type="OrthoDB" id="2503667at2759"/>
<dbReference type="EMBL" id="VDEP01000475">
    <property type="protein sequence ID" value="KAA1072946.1"/>
    <property type="molecule type" value="Genomic_DNA"/>
</dbReference>
<sequence length="174" mass="19266">MLIFFIQDNLQSYYNKLPPTLVPPFALTFASPKTKSQSIKLSLPENRFPKKQQPYRTRHTMSISLMISKRALQSPVLRSNYPQRIFVSSFSTTPKSNDIVGKVQDAAQTVNKKASELASKGMENLEAASNKVKQATSSASSQARNVAADAKNEANKTKESAKDMAQDAKKKVQV</sequence>
<dbReference type="AlphaFoldDB" id="A0A5B0M9A0"/>
<proteinExistence type="predicted"/>
<organism evidence="2 5">
    <name type="scientific">Puccinia graminis f. sp. tritici</name>
    <dbReference type="NCBI Taxonomy" id="56615"/>
    <lineage>
        <taxon>Eukaryota</taxon>
        <taxon>Fungi</taxon>
        <taxon>Dikarya</taxon>
        <taxon>Basidiomycota</taxon>
        <taxon>Pucciniomycotina</taxon>
        <taxon>Pucciniomycetes</taxon>
        <taxon>Pucciniales</taxon>
        <taxon>Pucciniaceae</taxon>
        <taxon>Puccinia</taxon>
    </lineage>
</organism>